<gene>
    <name evidence="2" type="ORF">LLUT_LOCUS10124</name>
</gene>
<dbReference type="EMBL" id="CAXHTB010000007">
    <property type="protein sequence ID" value="CAL0309064.1"/>
    <property type="molecule type" value="Genomic_DNA"/>
</dbReference>
<evidence type="ECO:0000256" key="1">
    <source>
        <dbReference type="SAM" id="MobiDB-lite"/>
    </source>
</evidence>
<protein>
    <submittedName>
        <fullName evidence="2">Uncharacterized protein</fullName>
    </submittedName>
</protein>
<dbReference type="AlphaFoldDB" id="A0AAV1WIC4"/>
<comment type="caution">
    <text evidence="2">The sequence shown here is derived from an EMBL/GenBank/DDBJ whole genome shotgun (WGS) entry which is preliminary data.</text>
</comment>
<organism evidence="2 3">
    <name type="scientific">Lupinus luteus</name>
    <name type="common">European yellow lupine</name>
    <dbReference type="NCBI Taxonomy" id="3873"/>
    <lineage>
        <taxon>Eukaryota</taxon>
        <taxon>Viridiplantae</taxon>
        <taxon>Streptophyta</taxon>
        <taxon>Embryophyta</taxon>
        <taxon>Tracheophyta</taxon>
        <taxon>Spermatophyta</taxon>
        <taxon>Magnoliopsida</taxon>
        <taxon>eudicotyledons</taxon>
        <taxon>Gunneridae</taxon>
        <taxon>Pentapetalae</taxon>
        <taxon>rosids</taxon>
        <taxon>fabids</taxon>
        <taxon>Fabales</taxon>
        <taxon>Fabaceae</taxon>
        <taxon>Papilionoideae</taxon>
        <taxon>50 kb inversion clade</taxon>
        <taxon>genistoids sensu lato</taxon>
        <taxon>core genistoids</taxon>
        <taxon>Genisteae</taxon>
        <taxon>Lupinus</taxon>
    </lineage>
</organism>
<accession>A0AAV1WIC4</accession>
<sequence>MQLVCYSSRYPRTGGNPVRAGNIHRVGPIMVTSVLWCVMLVSPCALRWLTDVPWFMSPMTLMLVHPSWWPTSKSLSDAPLPTRPNVCHESLPDTSLLPRSDPDAP</sequence>
<evidence type="ECO:0000313" key="3">
    <source>
        <dbReference type="Proteomes" id="UP001497480"/>
    </source>
</evidence>
<dbReference type="Proteomes" id="UP001497480">
    <property type="component" value="Unassembled WGS sequence"/>
</dbReference>
<keyword evidence="3" id="KW-1185">Reference proteome</keyword>
<reference evidence="2 3" key="1">
    <citation type="submission" date="2024-03" db="EMBL/GenBank/DDBJ databases">
        <authorList>
            <person name="Martinez-Hernandez J."/>
        </authorList>
    </citation>
    <scope>NUCLEOTIDE SEQUENCE [LARGE SCALE GENOMIC DNA]</scope>
</reference>
<name>A0AAV1WIC4_LUPLU</name>
<feature type="region of interest" description="Disordered" evidence="1">
    <location>
        <begin position="80"/>
        <end position="105"/>
    </location>
</feature>
<proteinExistence type="predicted"/>
<evidence type="ECO:0000313" key="2">
    <source>
        <dbReference type="EMBL" id="CAL0309064.1"/>
    </source>
</evidence>